<keyword evidence="2" id="KW-1185">Reference proteome</keyword>
<accession>A0A8X6YUF9</accession>
<protein>
    <submittedName>
        <fullName evidence="1">Uncharacterized protein</fullName>
    </submittedName>
</protein>
<dbReference type="AlphaFoldDB" id="A0A8X6YUF9"/>
<organism evidence="1 2">
    <name type="scientific">Trichonephila inaurata madagascariensis</name>
    <dbReference type="NCBI Taxonomy" id="2747483"/>
    <lineage>
        <taxon>Eukaryota</taxon>
        <taxon>Metazoa</taxon>
        <taxon>Ecdysozoa</taxon>
        <taxon>Arthropoda</taxon>
        <taxon>Chelicerata</taxon>
        <taxon>Arachnida</taxon>
        <taxon>Araneae</taxon>
        <taxon>Araneomorphae</taxon>
        <taxon>Entelegynae</taxon>
        <taxon>Araneoidea</taxon>
        <taxon>Nephilidae</taxon>
        <taxon>Trichonephila</taxon>
        <taxon>Trichonephila inaurata</taxon>
    </lineage>
</organism>
<dbReference type="OrthoDB" id="6466423at2759"/>
<comment type="caution">
    <text evidence="1">The sequence shown here is derived from an EMBL/GenBank/DDBJ whole genome shotgun (WGS) entry which is preliminary data.</text>
</comment>
<dbReference type="Proteomes" id="UP000886998">
    <property type="component" value="Unassembled WGS sequence"/>
</dbReference>
<name>A0A8X6YUF9_9ARAC</name>
<proteinExistence type="predicted"/>
<dbReference type="EMBL" id="BMAV01023589">
    <property type="protein sequence ID" value="GFY79480.1"/>
    <property type="molecule type" value="Genomic_DNA"/>
</dbReference>
<evidence type="ECO:0000313" key="2">
    <source>
        <dbReference type="Proteomes" id="UP000886998"/>
    </source>
</evidence>
<sequence length="118" mass="13837">MDVFWIDVLDDYPVENGSHDQKRIGRIWRHGILKNDFTLKPGYDSLNPPQRTHAKTRVHPQNMVFPPSFPSFIVGVETSVLGTTNSCIPFVPNNFICFRYFKCWLVVIFCHKSQMWTY</sequence>
<reference evidence="1" key="1">
    <citation type="submission" date="2020-08" db="EMBL/GenBank/DDBJ databases">
        <title>Multicomponent nature underlies the extraordinary mechanical properties of spider dragline silk.</title>
        <authorList>
            <person name="Kono N."/>
            <person name="Nakamura H."/>
            <person name="Mori M."/>
            <person name="Yoshida Y."/>
            <person name="Ohtoshi R."/>
            <person name="Malay A.D."/>
            <person name="Moran D.A.P."/>
            <person name="Tomita M."/>
            <person name="Numata K."/>
            <person name="Arakawa K."/>
        </authorList>
    </citation>
    <scope>NUCLEOTIDE SEQUENCE</scope>
</reference>
<gene>
    <name evidence="1" type="ORF">TNIN_402521</name>
</gene>
<evidence type="ECO:0000313" key="1">
    <source>
        <dbReference type="EMBL" id="GFY79480.1"/>
    </source>
</evidence>